<keyword evidence="2" id="KW-1185">Reference proteome</keyword>
<dbReference type="Proteomes" id="UP000437748">
    <property type="component" value="Unassembled WGS sequence"/>
</dbReference>
<dbReference type="EMBL" id="WFLM01000004">
    <property type="protein sequence ID" value="KAB8037947.1"/>
    <property type="molecule type" value="Genomic_DNA"/>
</dbReference>
<dbReference type="RefSeq" id="WP_153421025.1">
    <property type="nucleotide sequence ID" value="NZ_WFLM01000004.1"/>
</dbReference>
<sequence>MIKNLILISIILFFEKSIYADNTYVFCATEERKWEWLKVDNKYVSVSGDWNETEISLKNFHNNKSFYFLYFKIIDNTFNLKQLETECQKKFGNDYIFAQPGNYRFDNNWNLFGSNKDNLGSGFVSYCLTSGNNTCYLGIYNSLIKEFHPKQMNNRPNTRF</sequence>
<dbReference type="AlphaFoldDB" id="A0A6N6VWX8"/>
<evidence type="ECO:0000313" key="1">
    <source>
        <dbReference type="EMBL" id="KAB8037947.1"/>
    </source>
</evidence>
<comment type="caution">
    <text evidence="1">The sequence shown here is derived from an EMBL/GenBank/DDBJ whole genome shotgun (WGS) entry which is preliminary data.</text>
</comment>
<evidence type="ECO:0000313" key="2">
    <source>
        <dbReference type="Proteomes" id="UP000437748"/>
    </source>
</evidence>
<reference evidence="1 2" key="1">
    <citation type="submission" date="2019-10" db="EMBL/GenBank/DDBJ databases">
        <title>New species of Slilvanegrellaceae.</title>
        <authorList>
            <person name="Pitt A."/>
            <person name="Hahn M.W."/>
        </authorList>
    </citation>
    <scope>NUCLEOTIDE SEQUENCE [LARGE SCALE GENOMIC DNA]</scope>
    <source>
        <strain evidence="1 2">SP-Ram-0.45-NSY-1</strain>
    </source>
</reference>
<protein>
    <submittedName>
        <fullName evidence="1">Uncharacterized protein</fullName>
    </submittedName>
</protein>
<accession>A0A6N6VWX8</accession>
<name>A0A6N6VWX8_9BACT</name>
<proteinExistence type="predicted"/>
<gene>
    <name evidence="1" type="ORF">GCL60_12305</name>
</gene>
<organism evidence="1 2">
    <name type="scientific">Silvanigrella paludirubra</name>
    <dbReference type="NCBI Taxonomy" id="2499159"/>
    <lineage>
        <taxon>Bacteria</taxon>
        <taxon>Pseudomonadati</taxon>
        <taxon>Bdellovibrionota</taxon>
        <taxon>Oligoflexia</taxon>
        <taxon>Silvanigrellales</taxon>
        <taxon>Silvanigrellaceae</taxon>
        <taxon>Silvanigrella</taxon>
    </lineage>
</organism>